<dbReference type="HOGENOM" id="CLU_485920_0_0_1"/>
<dbReference type="InParanoid" id="G0NTA3"/>
<proteinExistence type="predicted"/>
<keyword evidence="3" id="KW-1185">Reference proteome</keyword>
<dbReference type="STRING" id="135651.G0NTA3"/>
<reference evidence="3" key="1">
    <citation type="submission" date="2011-07" db="EMBL/GenBank/DDBJ databases">
        <authorList>
            <consortium name="Caenorhabditis brenneri Sequencing and Analysis Consortium"/>
            <person name="Wilson R.K."/>
        </authorList>
    </citation>
    <scope>NUCLEOTIDE SEQUENCE [LARGE SCALE GENOMIC DNA]</scope>
    <source>
        <strain evidence="3">PB2801</strain>
    </source>
</reference>
<dbReference type="eggNOG" id="ENOG502RT5Y">
    <property type="taxonomic scope" value="Eukaryota"/>
</dbReference>
<feature type="compositionally biased region" description="Polar residues" evidence="1">
    <location>
        <begin position="39"/>
        <end position="57"/>
    </location>
</feature>
<dbReference type="OrthoDB" id="5800048at2759"/>
<evidence type="ECO:0000256" key="1">
    <source>
        <dbReference type="SAM" id="MobiDB-lite"/>
    </source>
</evidence>
<dbReference type="Proteomes" id="UP000008068">
    <property type="component" value="Unassembled WGS sequence"/>
</dbReference>
<dbReference type="OMA" id="WAVIEEC"/>
<gene>
    <name evidence="2" type="ORF">CAEBREN_18550</name>
</gene>
<dbReference type="AlphaFoldDB" id="G0NTA3"/>
<dbReference type="FunCoup" id="G0NTA3">
    <property type="interactions" value="1703"/>
</dbReference>
<protein>
    <submittedName>
        <fullName evidence="2">Uncharacterized protein</fullName>
    </submittedName>
</protein>
<name>G0NTA3_CAEBE</name>
<evidence type="ECO:0000313" key="2">
    <source>
        <dbReference type="EMBL" id="EGT37175.1"/>
    </source>
</evidence>
<accession>G0NTA3</accession>
<evidence type="ECO:0000313" key="3">
    <source>
        <dbReference type="Proteomes" id="UP000008068"/>
    </source>
</evidence>
<organism evidence="3">
    <name type="scientific">Caenorhabditis brenneri</name>
    <name type="common">Nematode worm</name>
    <dbReference type="NCBI Taxonomy" id="135651"/>
    <lineage>
        <taxon>Eukaryota</taxon>
        <taxon>Metazoa</taxon>
        <taxon>Ecdysozoa</taxon>
        <taxon>Nematoda</taxon>
        <taxon>Chromadorea</taxon>
        <taxon>Rhabditida</taxon>
        <taxon>Rhabditina</taxon>
        <taxon>Rhabditomorpha</taxon>
        <taxon>Rhabditoidea</taxon>
        <taxon>Rhabditidae</taxon>
        <taxon>Peloderinae</taxon>
        <taxon>Caenorhabditis</taxon>
    </lineage>
</organism>
<dbReference type="EMBL" id="GL379943">
    <property type="protein sequence ID" value="EGT37175.1"/>
    <property type="molecule type" value="Genomic_DNA"/>
</dbReference>
<sequence>MWQKTYPEYMLHRPRVLHYSPAKPNPEPVESPTERVKSWISTAPSKPSPLQSPSIRNSEVVEELKKDYNNSYRPRSHSGQTSVITSAYSSQLELKLDELKTPLDDIGKKALLEKQEKDRIEAIQKQWIYKGFSNPKDWPRLKFIQNYDEDPKLQKVAVKIKNDIKQFKRRDWDAEDSDENDERDVQGKTNKAAWAVIEECSSEDNRFETAEIIEYRNHDWCVALKISRDKIGKTGDYQLLVYSSQCGIQRLLLTTEQIDALGESLLIKYKFNKSGSTEVLPIYSALPSTGLLSLKYRNNKGIELRVYGIANFVDLEKGHDQLQHRTVIWTDALGPIYLTAADRSNIRRRLMMPEHKIFAPLRMCQLVVKGDFASDVLDGTFLKWKITSFTPLVEETPKDPNIGRNLWPARVIRLDDLVKEAKKTPSQSSTYQHFYQPSGTWLTSISEEKIRVFAGTHLTGIINSAGPNYAERGIMMAFVVPYFHQNKFVYYEALIAGPPRVVMMITEGRFLNYSPKTFSPSLQKMVRDYAKKKEQKQLVRDPPPAMRQPEYRLKSRSGFEEFHFDF</sequence>
<feature type="region of interest" description="Disordered" evidence="1">
    <location>
        <begin position="19"/>
        <end position="60"/>
    </location>
</feature>